<dbReference type="PANTHER" id="PTHR12133:SF2">
    <property type="entry name" value="TRNA (ADENINE(58)-N(1))-METHYLTRANSFERASE CATALYTIC SUBUNIT TRMT61A"/>
    <property type="match status" value="1"/>
</dbReference>
<keyword evidence="3" id="KW-0489">Methyltransferase</keyword>
<evidence type="ECO:0000256" key="5">
    <source>
        <dbReference type="ARBA" id="ARBA00022691"/>
    </source>
</evidence>
<sequence>MDLFLFLLRPTPTLWTLALPHRTQILYNVDIGFIATMLRLKPGCRVVEAGTGSASLSHTMARIIYNSDSTNARRRGHLFTFEYHEQRFKDAREEFRRNGFDEQMITITHQDVCANGFENKVETQEQMKGSIDAIFLDLPKPHECIQNVDRLLRKGGRFCGFSPCIEQIQKTADALRKNDFIEIRTFEVLNKVYREEKVNFQVPDFTFIKEAPQPEPEDINMSETSQAKPSKKKDKNSGESVFGPVREMR</sequence>
<evidence type="ECO:0000256" key="8">
    <source>
        <dbReference type="SAM" id="MobiDB-lite"/>
    </source>
</evidence>
<evidence type="ECO:0000259" key="9">
    <source>
        <dbReference type="Pfam" id="PF08704"/>
    </source>
</evidence>
<name>A0AAW2ZDI7_9EUKA</name>
<dbReference type="EC" id="2.1.1.220" evidence="2"/>
<evidence type="ECO:0000256" key="7">
    <source>
        <dbReference type="ARBA" id="ARBA00023242"/>
    </source>
</evidence>
<gene>
    <name evidence="10" type="ORF">AKO1_000764</name>
</gene>
<keyword evidence="5" id="KW-0949">S-adenosyl-L-methionine</keyword>
<feature type="region of interest" description="Disordered" evidence="8">
    <location>
        <begin position="209"/>
        <end position="249"/>
    </location>
</feature>
<dbReference type="GO" id="GO:0031515">
    <property type="term" value="C:tRNA (m1A) methyltransferase complex"/>
    <property type="evidence" value="ECO:0007669"/>
    <property type="project" value="InterPro"/>
</dbReference>
<reference evidence="10 11" key="1">
    <citation type="submission" date="2024-03" db="EMBL/GenBank/DDBJ databases">
        <title>The Acrasis kona genome and developmental transcriptomes reveal deep origins of eukaryotic multicellular pathways.</title>
        <authorList>
            <person name="Sheikh S."/>
            <person name="Fu C.-J."/>
            <person name="Brown M.W."/>
            <person name="Baldauf S.L."/>
        </authorList>
    </citation>
    <scope>NUCLEOTIDE SEQUENCE [LARGE SCALE GENOMIC DNA]</scope>
    <source>
        <strain evidence="10 11">ATCC MYA-3509</strain>
    </source>
</reference>
<dbReference type="Pfam" id="PF08704">
    <property type="entry name" value="GCD14"/>
    <property type="match status" value="1"/>
</dbReference>
<feature type="non-terminal residue" evidence="10">
    <location>
        <position position="249"/>
    </location>
</feature>
<comment type="subcellular location">
    <subcellularLocation>
        <location evidence="1">Nucleus</location>
    </subcellularLocation>
</comment>
<dbReference type="PANTHER" id="PTHR12133">
    <property type="entry name" value="TRNA (ADENINE(58)-N(1))-METHYLTRANSFERASE"/>
    <property type="match status" value="1"/>
</dbReference>
<evidence type="ECO:0000256" key="1">
    <source>
        <dbReference type="ARBA" id="ARBA00004123"/>
    </source>
</evidence>
<dbReference type="SUPFAM" id="SSF53335">
    <property type="entry name" value="S-adenosyl-L-methionine-dependent methyltransferases"/>
    <property type="match status" value="1"/>
</dbReference>
<evidence type="ECO:0000256" key="6">
    <source>
        <dbReference type="ARBA" id="ARBA00022694"/>
    </source>
</evidence>
<dbReference type="Proteomes" id="UP001431209">
    <property type="component" value="Unassembled WGS sequence"/>
</dbReference>
<evidence type="ECO:0000313" key="10">
    <source>
        <dbReference type="EMBL" id="KAL0487392.1"/>
    </source>
</evidence>
<organism evidence="10 11">
    <name type="scientific">Acrasis kona</name>
    <dbReference type="NCBI Taxonomy" id="1008807"/>
    <lineage>
        <taxon>Eukaryota</taxon>
        <taxon>Discoba</taxon>
        <taxon>Heterolobosea</taxon>
        <taxon>Tetramitia</taxon>
        <taxon>Eutetramitia</taxon>
        <taxon>Acrasidae</taxon>
        <taxon>Acrasis</taxon>
    </lineage>
</organism>
<dbReference type="InterPro" id="IPR029063">
    <property type="entry name" value="SAM-dependent_MTases_sf"/>
</dbReference>
<keyword evidence="11" id="KW-1185">Reference proteome</keyword>
<proteinExistence type="predicted"/>
<evidence type="ECO:0000256" key="2">
    <source>
        <dbReference type="ARBA" id="ARBA00012796"/>
    </source>
</evidence>
<feature type="domain" description="tRNA (adenine(58)-N(1))-methyltransferase catalytic subunit TRM61 C-terminal" evidence="9">
    <location>
        <begin position="4"/>
        <end position="240"/>
    </location>
</feature>
<dbReference type="GO" id="GO:0030488">
    <property type="term" value="P:tRNA methylation"/>
    <property type="evidence" value="ECO:0007669"/>
    <property type="project" value="InterPro"/>
</dbReference>
<dbReference type="PROSITE" id="PS51620">
    <property type="entry name" value="SAM_TRM61"/>
    <property type="match status" value="1"/>
</dbReference>
<keyword evidence="6" id="KW-0819">tRNA processing</keyword>
<evidence type="ECO:0000256" key="4">
    <source>
        <dbReference type="ARBA" id="ARBA00022679"/>
    </source>
</evidence>
<keyword evidence="4" id="KW-0808">Transferase</keyword>
<dbReference type="Gene3D" id="3.40.50.150">
    <property type="entry name" value="Vaccinia Virus protein VP39"/>
    <property type="match status" value="1"/>
</dbReference>
<dbReference type="AlphaFoldDB" id="A0AAW2ZDI7"/>
<keyword evidence="7" id="KW-0539">Nucleus</keyword>
<comment type="caution">
    <text evidence="10">The sequence shown here is derived from an EMBL/GenBank/DDBJ whole genome shotgun (WGS) entry which is preliminary data.</text>
</comment>
<dbReference type="InterPro" id="IPR049470">
    <property type="entry name" value="TRM61_C"/>
</dbReference>
<dbReference type="EMBL" id="JAOPGA020001337">
    <property type="protein sequence ID" value="KAL0487392.1"/>
    <property type="molecule type" value="Genomic_DNA"/>
</dbReference>
<evidence type="ECO:0000256" key="3">
    <source>
        <dbReference type="ARBA" id="ARBA00022603"/>
    </source>
</evidence>
<dbReference type="InterPro" id="IPR014816">
    <property type="entry name" value="tRNA_MeTrfase_Gcd14"/>
</dbReference>
<dbReference type="GO" id="GO:0160107">
    <property type="term" value="F:tRNA (adenine(58)-N1)-methyltransferase activity"/>
    <property type="evidence" value="ECO:0007669"/>
    <property type="project" value="UniProtKB-EC"/>
</dbReference>
<evidence type="ECO:0000313" key="11">
    <source>
        <dbReference type="Proteomes" id="UP001431209"/>
    </source>
</evidence>
<protein>
    <recommendedName>
        <fullName evidence="2">tRNA (adenine(58)-N(1))-methyltransferase</fullName>
        <ecNumber evidence="2">2.1.1.220</ecNumber>
    </recommendedName>
</protein>
<accession>A0AAW2ZDI7</accession>
<dbReference type="GO" id="GO:0005634">
    <property type="term" value="C:nucleus"/>
    <property type="evidence" value="ECO:0007669"/>
    <property type="project" value="UniProtKB-SubCell"/>
</dbReference>